<dbReference type="AlphaFoldDB" id="A0A1G7KKQ0"/>
<evidence type="ECO:0000313" key="1">
    <source>
        <dbReference type="EMBL" id="SDF37735.1"/>
    </source>
</evidence>
<accession>A0A1G7KKQ0</accession>
<evidence type="ECO:0000313" key="2">
    <source>
        <dbReference type="Proteomes" id="UP000243378"/>
    </source>
</evidence>
<sequence>MNSSHAQKQTVKEILLSLHEKFGQNINSLEGDPWEVIEKIDMNSRIISEIRTILSDEHCDTEGQSKICSELLEEVFSDFSLAMYLCSIGLIVQARMSVRRAFEIGLATVYMWDLPHEYWGWRSGDQDLSFSAMVTHLNSCGYSEYIKHIRGGDFACTICDQSKFQKIYRELSNTVHGKISELPPLSPERFLPNRNGVIDHLTLTASAQRAVIELLLGRFSGLREKIEDAFPAIKRN</sequence>
<reference evidence="1 2" key="1">
    <citation type="submission" date="2016-10" db="EMBL/GenBank/DDBJ databases">
        <authorList>
            <person name="de Groot N.N."/>
        </authorList>
    </citation>
    <scope>NUCLEOTIDE SEQUENCE [LARGE SCALE GENOMIC DNA]</scope>
    <source>
        <strain evidence="1 2">LMG 25475</strain>
    </source>
</reference>
<dbReference type="Proteomes" id="UP000243378">
    <property type="component" value="Unassembled WGS sequence"/>
</dbReference>
<dbReference type="OrthoDB" id="6973651at2"/>
<protein>
    <submittedName>
        <fullName evidence="1">Uncharacterized protein</fullName>
    </submittedName>
</protein>
<dbReference type="EMBL" id="FNBM01000002">
    <property type="protein sequence ID" value="SDF37735.1"/>
    <property type="molecule type" value="Genomic_DNA"/>
</dbReference>
<dbReference type="RefSeq" id="WP_092366447.1">
    <property type="nucleotide sequence ID" value="NZ_FNBM01000002.1"/>
</dbReference>
<dbReference type="STRING" id="640205.SAMN05216381_1547"/>
<proteinExistence type="predicted"/>
<gene>
    <name evidence="1" type="ORF">SAMN05216381_1547</name>
</gene>
<organism evidence="1 2">
    <name type="scientific">Phytopseudomonas seleniipraecipitans</name>
    <dbReference type="NCBI Taxonomy" id="640205"/>
    <lineage>
        <taxon>Bacteria</taxon>
        <taxon>Pseudomonadati</taxon>
        <taxon>Pseudomonadota</taxon>
        <taxon>Gammaproteobacteria</taxon>
        <taxon>Pseudomonadales</taxon>
        <taxon>Pseudomonadaceae</taxon>
        <taxon>Phytopseudomonas</taxon>
    </lineage>
</organism>
<name>A0A1G7KKQ0_9GAMM</name>